<feature type="compositionally biased region" description="Low complexity" evidence="2">
    <location>
        <begin position="208"/>
        <end position="217"/>
    </location>
</feature>
<feature type="compositionally biased region" description="Basic and acidic residues" evidence="2">
    <location>
        <begin position="308"/>
        <end position="320"/>
    </location>
</feature>
<evidence type="ECO:0000256" key="1">
    <source>
        <dbReference type="SAM" id="Coils"/>
    </source>
</evidence>
<feature type="region of interest" description="Disordered" evidence="2">
    <location>
        <begin position="512"/>
        <end position="589"/>
    </location>
</feature>
<feature type="compositionally biased region" description="Basic and acidic residues" evidence="2">
    <location>
        <begin position="1107"/>
        <end position="1118"/>
    </location>
</feature>
<feature type="compositionally biased region" description="Basic and acidic residues" evidence="2">
    <location>
        <begin position="530"/>
        <end position="540"/>
    </location>
</feature>
<feature type="region of interest" description="Disordered" evidence="2">
    <location>
        <begin position="1008"/>
        <end position="1291"/>
    </location>
</feature>
<feature type="compositionally biased region" description="Basic and acidic residues" evidence="2">
    <location>
        <begin position="1135"/>
        <end position="1149"/>
    </location>
</feature>
<feature type="compositionally biased region" description="Polar residues" evidence="2">
    <location>
        <begin position="64"/>
        <end position="76"/>
    </location>
</feature>
<organism evidence="3 4">
    <name type="scientific">Eimeria praecox</name>
    <dbReference type="NCBI Taxonomy" id="51316"/>
    <lineage>
        <taxon>Eukaryota</taxon>
        <taxon>Sar</taxon>
        <taxon>Alveolata</taxon>
        <taxon>Apicomplexa</taxon>
        <taxon>Conoidasida</taxon>
        <taxon>Coccidia</taxon>
        <taxon>Eucoccidiorida</taxon>
        <taxon>Eimeriorina</taxon>
        <taxon>Eimeriidae</taxon>
        <taxon>Eimeria</taxon>
    </lineage>
</organism>
<feature type="compositionally biased region" description="Basic and acidic residues" evidence="2">
    <location>
        <begin position="1240"/>
        <end position="1250"/>
    </location>
</feature>
<dbReference type="OrthoDB" id="348030at2759"/>
<feature type="compositionally biased region" description="Basic and acidic residues" evidence="2">
    <location>
        <begin position="134"/>
        <end position="151"/>
    </location>
</feature>
<proteinExistence type="predicted"/>
<sequence length="1291" mass="137713">MEAKQKLEKEVTDLKEQLAAREELQKAYEALQKENESLQAKLNAVKSPEKSTGLRPAGDKPVGKTQTAVSEANQPNAPAELQADVEVLKAKAAAAEALEKDIRRLQEQLRASEELRAAHEALEKETEALKEQLRELQSKAGQQKDLEETKSAGKGQLLTASEIEAVLQERNELRERVRDLEKEVAAAAGSAAQPSAMPLTTKKAVEQKGPGKSLPSDSKPPPPLPRRGQASSAKPAAVALPAGEEAGKPSPEETGEVVSKVGGVLSPAAKIANGEQEPGATKTFVGGKGPPPKKLESSLGKKPLPPKAGKELLLSKKAEGSEGPAEPLRKSTKKAPPPPPKPAENDTKVPPPPKKAPPVVSTSGDRVELNGESASNLEQEIASLRERLAAAEGLKKTHESLQKEFEALQEELKALKTQAKASGTEEKAQTSEAEILEPQETEQLRKERNTLRERVAALEAELSTLRAAGAQVVTIPKTKGSLPSKVKPGKPPLPAKVPTQAISTAKDVLISGAAGDGKDEGPVISAGAEAAKEETHHEAKLGSPSMKGVALEGRLNKESLLTEEVLSKSDAETEEGDSEGESSPAEERVAELTERLYRAKRRVRNLVIKCNALVEMEKEREALRNQLESLKAKHEANIKLHEKEAKDKPAMTVVDKAEDSATMLKPASAVTLPSSAVASTVADDLEGMSTMKTGLTTQSSSALLDVRPPADWAAKYEKLKAQRDKVYQAYKAQKERITSLEEEEAITKERLEKLERLYRDTKEELDIATRPPQQVEETESTGILSWLGGGAHEAKNPEEQKLRARVELLQQRLQKALAENDALSSKLAQLRTTPTGSPRGEASVGDEATTRGPQRRASEHLLPDAAVKEAGHASFAKAPPTTPPGPVSGEGTEGNSLAELQEQIKQKDAQIKEYKAEILELKASAAPVSDAASVAAELAKKQEELQTKASELEKVTEEALKKETLIREKTKEIESLKARLESLEKEKLQVLSDNSALKKELERVQKELEALKAETSGPPPTKEKPKPQPSGGANSSPGKAVQRAPSIAKRMPGLPPPPASKVDRPGTAAVSAGATREEQQAADQKPTKTAVAGPTGDQLKKPSQHLKGRDENDEDPSHSEASGTETVSKKKLKKKTAESDGDSKPSKSPEEDDGGAKKKKKKKKKGETSEERSAQHSEVENAAEAVGETTATADAPTGWGFGLFGNNQGTNDASKGDTAAKDASSSAPRPSLLGMIVGGDRAEETPKENEVPPLKLSTVEGAEDQSDDSSSDDGETDGGIASTIAGFFWGI</sequence>
<feature type="compositionally biased region" description="Basic and acidic residues" evidence="2">
    <location>
        <begin position="856"/>
        <end position="871"/>
    </location>
</feature>
<feature type="coiled-coil region" evidence="1">
    <location>
        <begin position="589"/>
        <end position="644"/>
    </location>
</feature>
<evidence type="ECO:0000256" key="2">
    <source>
        <dbReference type="SAM" id="MobiDB-lite"/>
    </source>
</evidence>
<feature type="region of interest" description="Disordered" evidence="2">
    <location>
        <begin position="817"/>
        <end position="901"/>
    </location>
</feature>
<keyword evidence="4" id="KW-1185">Reference proteome</keyword>
<feature type="region of interest" description="Disordered" evidence="2">
    <location>
        <begin position="479"/>
        <end position="500"/>
    </location>
</feature>
<gene>
    <name evidence="3" type="ORF">EPH_0001230</name>
</gene>
<accession>U6G434</accession>
<keyword evidence="1" id="KW-0175">Coiled coil</keyword>
<dbReference type="VEuPathDB" id="ToxoDB:EPH_0001230"/>
<feature type="compositionally biased region" description="Polar residues" evidence="2">
    <location>
        <begin position="822"/>
        <end position="836"/>
    </location>
</feature>
<dbReference type="Proteomes" id="UP000018201">
    <property type="component" value="Unassembled WGS sequence"/>
</dbReference>
<feature type="region of interest" description="Disordered" evidence="2">
    <location>
        <begin position="183"/>
        <end position="374"/>
    </location>
</feature>
<name>U6G434_9EIME</name>
<dbReference type="PANTHER" id="PTHR48125">
    <property type="entry name" value="LP07818P1"/>
    <property type="match status" value="1"/>
</dbReference>
<reference evidence="3" key="2">
    <citation type="submission" date="2013-10" db="EMBL/GenBank/DDBJ databases">
        <authorList>
            <person name="Aslett M."/>
        </authorList>
    </citation>
    <scope>NUCLEOTIDE SEQUENCE [LARGE SCALE GENOMIC DNA]</scope>
    <source>
        <strain evidence="3">Houghton</strain>
    </source>
</reference>
<feature type="region of interest" description="Disordered" evidence="2">
    <location>
        <begin position="39"/>
        <end position="78"/>
    </location>
</feature>
<feature type="compositionally biased region" description="Basic and acidic residues" evidence="2">
    <location>
        <begin position="1166"/>
        <end position="1179"/>
    </location>
</feature>
<reference evidence="3" key="1">
    <citation type="submission" date="2013-10" db="EMBL/GenBank/DDBJ databases">
        <title>Genomic analysis of the causative agents of coccidiosis in chickens.</title>
        <authorList>
            <person name="Reid A.J."/>
            <person name="Blake D."/>
            <person name="Billington K."/>
            <person name="Browne H."/>
            <person name="Dunn M."/>
            <person name="Hung S."/>
            <person name="Kawahara F."/>
            <person name="Miranda-Saavedra D."/>
            <person name="Mourier T."/>
            <person name="Nagra H."/>
            <person name="Otto T.D."/>
            <person name="Rawlings N."/>
            <person name="Sanchez A."/>
            <person name="Sanders M."/>
            <person name="Subramaniam C."/>
            <person name="Tay Y."/>
            <person name="Dear P."/>
            <person name="Doerig C."/>
            <person name="Gruber A."/>
            <person name="Parkinson J."/>
            <person name="Shirley M."/>
            <person name="Wan K.L."/>
            <person name="Berriman M."/>
            <person name="Tomley F."/>
            <person name="Pain A."/>
        </authorList>
    </citation>
    <scope>NUCLEOTIDE SEQUENCE [LARGE SCALE GENOMIC DNA]</scope>
    <source>
        <strain evidence="3">Houghton</strain>
    </source>
</reference>
<feature type="compositionally biased region" description="Low complexity" evidence="2">
    <location>
        <begin position="185"/>
        <end position="196"/>
    </location>
</feature>
<feature type="compositionally biased region" description="Low complexity" evidence="2">
    <location>
        <begin position="1180"/>
        <end position="1195"/>
    </location>
</feature>
<dbReference type="PANTHER" id="PTHR48125:SF12">
    <property type="entry name" value="AT HOOK TRANSCRIPTION FACTOR FAMILY-RELATED"/>
    <property type="match status" value="1"/>
</dbReference>
<protein>
    <submittedName>
        <fullName evidence="3">Uncharacterized protein</fullName>
    </submittedName>
</protein>
<dbReference type="EMBL" id="HG689449">
    <property type="protein sequence ID" value="CDI74028.1"/>
    <property type="molecule type" value="Genomic_DNA"/>
</dbReference>
<evidence type="ECO:0000313" key="4">
    <source>
        <dbReference type="Proteomes" id="UP000018201"/>
    </source>
</evidence>
<feature type="compositionally biased region" description="Acidic residues" evidence="2">
    <location>
        <begin position="1261"/>
        <end position="1276"/>
    </location>
</feature>
<feature type="coiled-coil region" evidence="1">
    <location>
        <begin position="716"/>
        <end position="764"/>
    </location>
</feature>
<evidence type="ECO:0000313" key="3">
    <source>
        <dbReference type="EMBL" id="CDI74028.1"/>
    </source>
</evidence>
<feature type="region of interest" description="Disordered" evidence="2">
    <location>
        <begin position="417"/>
        <end position="446"/>
    </location>
</feature>
<feature type="region of interest" description="Disordered" evidence="2">
    <location>
        <begin position="134"/>
        <end position="160"/>
    </location>
</feature>